<dbReference type="InterPro" id="IPR038904">
    <property type="entry name" value="BRAT1"/>
</dbReference>
<dbReference type="SUPFAM" id="SSF48371">
    <property type="entry name" value="ARM repeat"/>
    <property type="match status" value="1"/>
</dbReference>
<evidence type="ECO:0000256" key="4">
    <source>
        <dbReference type="SAM" id="MobiDB-lite"/>
    </source>
</evidence>
<feature type="region of interest" description="Disordered" evidence="4">
    <location>
        <begin position="1"/>
        <end position="29"/>
    </location>
</feature>
<dbReference type="GO" id="GO:0005634">
    <property type="term" value="C:nucleus"/>
    <property type="evidence" value="ECO:0007669"/>
    <property type="project" value="TreeGrafter"/>
</dbReference>
<sequence>MLTLFINGPNPDGSSREPPRTKVTATATKKRRRAEAAKRRLVIMDSDCLSLLPSVCEVLADSKLLLHDDTCLEKLLDCFKELIVQNGEQYFMQYMPCLLQFLQHISKSQTVDPSVFTFSLKLAGLLAGKEHNFTLLKERGVLDYMFQPDSWHMLELWKNSLVRYGWLHGLWSMLQHSQSINFFCKNGFIDLILHLQNDKGFFITSLTSQILAHILNTVTPVVQSNNTKSETPNCGPGSTEFVSITKEVMNHVAASLASEDQSVIIPALRLLATILTQCREPLKDMFWKHVVGPLEVLANVKNDSFTLPIIAVLQAVAQSPDLIQSDCRLETLMDIMLFSRNATESVQCAAIILQMENCPDVLKWKATDVILLPLLCATASPLQLHEPDKLKGHILQLEKQLSQKGFCVCLLTQSLSSLAEHVYKESLADIPVQLIASSVIKLLEMCIGHCPFTLVEAGAFPHLIGCNKVQQCSIDLLGGLTIFADALEVTECTDPIEEALMILLQYLQSPDLHATVLKKTYQATLKWLNLCSPSSDLWKMVINELFQLTKKRICDRRWEVRDSTLEFITQLTAQLKGNRKYTENLHSSDMISVLFTSLSDLEGYVQASAVSALGEAVTSSDVCSNVQEKAVTHLLRILSQDTQSFPHRAAVKVFIAWLKSPYCCTALEKSISSVLLLGGNDIDWEVKVLTLELADSLMDKSLNHCPCHFQKICRSSENTCIMHTLSKLKDLGLFDFLFKCIFDCDRPVSQKACSLLLKLRTFLREITTADHKVLTLDIRKYSWNEEMLKRYQKNQEVIELHCVKNGAKSSCRKIDNAESLDRASADLDLCQILELLDLEIMQHTLSLSSDHVINSPQSLMEDILFMTRESEDNVADCY</sequence>
<dbReference type="Proteomes" id="UP001187315">
    <property type="component" value="Unassembled WGS sequence"/>
</dbReference>
<comment type="similarity">
    <text evidence="3">Belongs to the BRAT1 family.</text>
</comment>
<comment type="subcellular location">
    <subcellularLocation>
        <location evidence="1">Cytoplasm</location>
    </subcellularLocation>
</comment>
<gene>
    <name evidence="5" type="ORF">Q7C36_021776</name>
</gene>
<dbReference type="EMBL" id="JAVHJS010000024">
    <property type="protein sequence ID" value="KAK2817843.1"/>
    <property type="molecule type" value="Genomic_DNA"/>
</dbReference>
<dbReference type="AlphaFoldDB" id="A0AA88IPT9"/>
<evidence type="ECO:0000313" key="6">
    <source>
        <dbReference type="Proteomes" id="UP001187315"/>
    </source>
</evidence>
<protein>
    <recommendedName>
        <fullName evidence="7">BRCA1-associated ATM activator 1</fullName>
    </recommendedName>
</protein>
<accession>A0AA88IPT9</accession>
<dbReference type="GO" id="GO:0005737">
    <property type="term" value="C:cytoplasm"/>
    <property type="evidence" value="ECO:0007669"/>
    <property type="project" value="UniProtKB-SubCell"/>
</dbReference>
<reference evidence="5" key="1">
    <citation type="submission" date="2023-08" db="EMBL/GenBank/DDBJ databases">
        <title>Pelteobagrus vachellii genome.</title>
        <authorList>
            <person name="Liu H."/>
        </authorList>
    </citation>
    <scope>NUCLEOTIDE SEQUENCE</scope>
    <source>
        <strain evidence="5">PRFRI_2022a</strain>
        <tissue evidence="5">Muscle</tissue>
    </source>
</reference>
<dbReference type="InterPro" id="IPR016024">
    <property type="entry name" value="ARM-type_fold"/>
</dbReference>
<evidence type="ECO:0008006" key="7">
    <source>
        <dbReference type="Google" id="ProtNLM"/>
    </source>
</evidence>
<dbReference type="GO" id="GO:0008283">
    <property type="term" value="P:cell population proliferation"/>
    <property type="evidence" value="ECO:0007669"/>
    <property type="project" value="InterPro"/>
</dbReference>
<dbReference type="GO" id="GO:0006974">
    <property type="term" value="P:DNA damage response"/>
    <property type="evidence" value="ECO:0007669"/>
    <property type="project" value="InterPro"/>
</dbReference>
<dbReference type="PANTHER" id="PTHR21331:SF2">
    <property type="entry name" value="BRCA1-ASSOCIATED ATM ACTIVATOR 1"/>
    <property type="match status" value="1"/>
</dbReference>
<dbReference type="PANTHER" id="PTHR21331">
    <property type="entry name" value="BRCA1-ASSOCIATED ATM ACTIVATOR 1"/>
    <property type="match status" value="1"/>
</dbReference>
<comment type="caution">
    <text evidence="5">The sequence shown here is derived from an EMBL/GenBank/DDBJ whole genome shotgun (WGS) entry which is preliminary data.</text>
</comment>
<dbReference type="Gene3D" id="1.25.10.10">
    <property type="entry name" value="Leucine-rich Repeat Variant"/>
    <property type="match status" value="1"/>
</dbReference>
<proteinExistence type="inferred from homology"/>
<evidence type="ECO:0000256" key="3">
    <source>
        <dbReference type="ARBA" id="ARBA00061308"/>
    </source>
</evidence>
<evidence type="ECO:0000256" key="2">
    <source>
        <dbReference type="ARBA" id="ARBA00022490"/>
    </source>
</evidence>
<keyword evidence="2" id="KW-0963">Cytoplasm</keyword>
<organism evidence="5 6">
    <name type="scientific">Tachysurus vachellii</name>
    <name type="common">Darkbarbel catfish</name>
    <name type="synonym">Pelteobagrus vachellii</name>
    <dbReference type="NCBI Taxonomy" id="175792"/>
    <lineage>
        <taxon>Eukaryota</taxon>
        <taxon>Metazoa</taxon>
        <taxon>Chordata</taxon>
        <taxon>Craniata</taxon>
        <taxon>Vertebrata</taxon>
        <taxon>Euteleostomi</taxon>
        <taxon>Actinopterygii</taxon>
        <taxon>Neopterygii</taxon>
        <taxon>Teleostei</taxon>
        <taxon>Ostariophysi</taxon>
        <taxon>Siluriformes</taxon>
        <taxon>Bagridae</taxon>
        <taxon>Tachysurus</taxon>
    </lineage>
</organism>
<keyword evidence="6" id="KW-1185">Reference proteome</keyword>
<dbReference type="InterPro" id="IPR011989">
    <property type="entry name" value="ARM-like"/>
</dbReference>
<evidence type="ECO:0000313" key="5">
    <source>
        <dbReference type="EMBL" id="KAK2817843.1"/>
    </source>
</evidence>
<evidence type="ECO:0000256" key="1">
    <source>
        <dbReference type="ARBA" id="ARBA00004496"/>
    </source>
</evidence>
<name>A0AA88IPT9_TACVA</name>